<accession>A0A942YHR6</accession>
<dbReference type="EMBL" id="JAGYPG010000002">
    <property type="protein sequence ID" value="MBS4196099.1"/>
    <property type="molecule type" value="Genomic_DNA"/>
</dbReference>
<evidence type="ECO:0000313" key="1">
    <source>
        <dbReference type="EMBL" id="MBS4196099.1"/>
    </source>
</evidence>
<sequence>MLTFEEKQAIIESFPQLSKKEVSMKRLNYHYEDSLYDKTVVVYHLHPNGNGFVYVGDLPGYQSDNKGLVNIREATEEELRKIIADSIHYLSEETESSEEINPPEFEWRNEEGQILILKYEDMLWNIYAGLNLVDSFGAKSNAETYLQEEGFKPI</sequence>
<name>A0A942YHR6_9BACI</name>
<protein>
    <submittedName>
        <fullName evidence="1">Uncharacterized protein</fullName>
    </submittedName>
</protein>
<reference evidence="1 2" key="1">
    <citation type="submission" date="2021-05" db="EMBL/GenBank/DDBJ databases">
        <title>Novel Bacillus species.</title>
        <authorList>
            <person name="Liu G."/>
        </authorList>
    </citation>
    <scope>NUCLEOTIDE SEQUENCE [LARGE SCALE GENOMIC DNA]</scope>
    <source>
        <strain evidence="2">FJAT-49780</strain>
    </source>
</reference>
<evidence type="ECO:0000313" key="2">
    <source>
        <dbReference type="Proteomes" id="UP000681414"/>
    </source>
</evidence>
<organism evidence="1 2">
    <name type="scientific">Lederbergia citri</name>
    <dbReference type="NCBI Taxonomy" id="2833580"/>
    <lineage>
        <taxon>Bacteria</taxon>
        <taxon>Bacillati</taxon>
        <taxon>Bacillota</taxon>
        <taxon>Bacilli</taxon>
        <taxon>Bacillales</taxon>
        <taxon>Bacillaceae</taxon>
        <taxon>Lederbergia</taxon>
    </lineage>
</organism>
<proteinExistence type="predicted"/>
<dbReference type="RefSeq" id="WP_213125259.1">
    <property type="nucleotide sequence ID" value="NZ_JAGYPG010000002.1"/>
</dbReference>
<dbReference type="Proteomes" id="UP000681414">
    <property type="component" value="Unassembled WGS sequence"/>
</dbReference>
<comment type="caution">
    <text evidence="1">The sequence shown here is derived from an EMBL/GenBank/DDBJ whole genome shotgun (WGS) entry which is preliminary data.</text>
</comment>
<dbReference type="AlphaFoldDB" id="A0A942YHR6"/>
<gene>
    <name evidence="1" type="ORF">KHA97_13615</name>
</gene>
<keyword evidence="2" id="KW-1185">Reference proteome</keyword>